<dbReference type="InterPro" id="IPR051453">
    <property type="entry name" value="MBL_Glyoxalase_II"/>
</dbReference>
<sequence length="213" mass="24458">MKIVKYSLGQLQANCYLLVEDDKCLIIDPGDEASFILEELQRRRLKLIGMLATHGHFDHIMATGEIQLSVNVPLYLNKKDQFLTDRTKETAEHFLDFKQTILPIRNIKNLDIKNSLNLPAGRQELENFKLKIIHTPGHTPGSVCFYFKEENALFTGDTLFKGAVGRFDFSYCSKEDLKKSLEILFKFPKDVVVYPGHGEKTLIEKEKNLLLQL</sequence>
<dbReference type="Proteomes" id="UP000229570">
    <property type="component" value="Unassembled WGS sequence"/>
</dbReference>
<evidence type="ECO:0000313" key="7">
    <source>
        <dbReference type="Proteomes" id="UP000229570"/>
    </source>
</evidence>
<keyword evidence="4" id="KW-0862">Zinc</keyword>
<evidence type="ECO:0000313" key="6">
    <source>
        <dbReference type="EMBL" id="PIQ72460.1"/>
    </source>
</evidence>
<evidence type="ECO:0000256" key="2">
    <source>
        <dbReference type="ARBA" id="ARBA00022723"/>
    </source>
</evidence>
<dbReference type="SUPFAM" id="SSF56281">
    <property type="entry name" value="Metallo-hydrolase/oxidoreductase"/>
    <property type="match status" value="1"/>
</dbReference>
<keyword evidence="2" id="KW-0479">Metal-binding</keyword>
<dbReference type="Pfam" id="PF00753">
    <property type="entry name" value="Lactamase_B"/>
    <property type="match status" value="1"/>
</dbReference>
<proteinExistence type="predicted"/>
<comment type="caution">
    <text evidence="6">The sequence shown here is derived from an EMBL/GenBank/DDBJ whole genome shotgun (WGS) entry which is preliminary data.</text>
</comment>
<feature type="domain" description="Metallo-beta-lactamase" evidence="5">
    <location>
        <begin position="12"/>
        <end position="197"/>
    </location>
</feature>
<dbReference type="SMART" id="SM00849">
    <property type="entry name" value="Lactamase_B"/>
    <property type="match status" value="1"/>
</dbReference>
<reference evidence="6 7" key="1">
    <citation type="submission" date="2017-09" db="EMBL/GenBank/DDBJ databases">
        <title>Depth-based differentiation of microbial function through sediment-hosted aquifers and enrichment of novel symbionts in the deep terrestrial subsurface.</title>
        <authorList>
            <person name="Probst A.J."/>
            <person name="Ladd B."/>
            <person name="Jarett J.K."/>
            <person name="Geller-Mcgrath D.E."/>
            <person name="Sieber C.M."/>
            <person name="Emerson J.B."/>
            <person name="Anantharaman K."/>
            <person name="Thomas B.C."/>
            <person name="Malmstrom R."/>
            <person name="Stieglmeier M."/>
            <person name="Klingl A."/>
            <person name="Woyke T."/>
            <person name="Ryan C.M."/>
            <person name="Banfield J.F."/>
        </authorList>
    </citation>
    <scope>NUCLEOTIDE SEQUENCE [LARGE SCALE GENOMIC DNA]</scope>
    <source>
        <strain evidence="6">CG11_big_fil_rev_8_21_14_0_20_35_14</strain>
    </source>
</reference>
<dbReference type="PANTHER" id="PTHR46233:SF3">
    <property type="entry name" value="HYDROXYACYLGLUTATHIONE HYDROLASE GLOC"/>
    <property type="match status" value="1"/>
</dbReference>
<keyword evidence="3" id="KW-0378">Hydrolase</keyword>
<comment type="cofactor">
    <cofactor evidence="1">
        <name>Zn(2+)</name>
        <dbReference type="ChEBI" id="CHEBI:29105"/>
    </cofactor>
</comment>
<dbReference type="GO" id="GO:0016787">
    <property type="term" value="F:hydrolase activity"/>
    <property type="evidence" value="ECO:0007669"/>
    <property type="project" value="UniProtKB-KW"/>
</dbReference>
<dbReference type="CDD" id="cd06262">
    <property type="entry name" value="metallo-hydrolase-like_MBL-fold"/>
    <property type="match status" value="1"/>
</dbReference>
<dbReference type="InterPro" id="IPR036866">
    <property type="entry name" value="RibonucZ/Hydroxyglut_hydro"/>
</dbReference>
<evidence type="ECO:0000256" key="3">
    <source>
        <dbReference type="ARBA" id="ARBA00022801"/>
    </source>
</evidence>
<evidence type="ECO:0000256" key="1">
    <source>
        <dbReference type="ARBA" id="ARBA00001947"/>
    </source>
</evidence>
<dbReference type="AlphaFoldDB" id="A0A2H0KMG4"/>
<name>A0A2H0KMG4_9BACT</name>
<evidence type="ECO:0000259" key="5">
    <source>
        <dbReference type="SMART" id="SM00849"/>
    </source>
</evidence>
<dbReference type="GO" id="GO:0046872">
    <property type="term" value="F:metal ion binding"/>
    <property type="evidence" value="ECO:0007669"/>
    <property type="project" value="UniProtKB-KW"/>
</dbReference>
<evidence type="ECO:0000256" key="4">
    <source>
        <dbReference type="ARBA" id="ARBA00022833"/>
    </source>
</evidence>
<dbReference type="Gene3D" id="3.60.15.10">
    <property type="entry name" value="Ribonuclease Z/Hydroxyacylglutathione hydrolase-like"/>
    <property type="match status" value="1"/>
</dbReference>
<protein>
    <recommendedName>
        <fullName evidence="5">Metallo-beta-lactamase domain-containing protein</fullName>
    </recommendedName>
</protein>
<dbReference type="InterPro" id="IPR001279">
    <property type="entry name" value="Metallo-B-lactamas"/>
</dbReference>
<organism evidence="6 7">
    <name type="scientific">Candidatus Roizmanbacteria bacterium CG11_big_fil_rev_8_21_14_0_20_35_14</name>
    <dbReference type="NCBI Taxonomy" id="1974855"/>
    <lineage>
        <taxon>Bacteria</taxon>
        <taxon>Candidatus Roizmaniibacteriota</taxon>
    </lineage>
</organism>
<dbReference type="EMBL" id="PCVL01000039">
    <property type="protein sequence ID" value="PIQ72460.1"/>
    <property type="molecule type" value="Genomic_DNA"/>
</dbReference>
<accession>A0A2H0KMG4</accession>
<gene>
    <name evidence="6" type="ORF">COV86_02925</name>
</gene>
<dbReference type="PANTHER" id="PTHR46233">
    <property type="entry name" value="HYDROXYACYLGLUTATHIONE HYDROLASE GLOC"/>
    <property type="match status" value="1"/>
</dbReference>